<protein>
    <submittedName>
        <fullName evidence="3">Uncharacterized protein</fullName>
    </submittedName>
</protein>
<dbReference type="InParanoid" id="A0A2P6N4R2"/>
<dbReference type="Proteomes" id="UP000241769">
    <property type="component" value="Unassembled WGS sequence"/>
</dbReference>
<name>A0A2P6N4R2_9EUKA</name>
<dbReference type="EMBL" id="MDYQ01000204">
    <property type="protein sequence ID" value="PRP78931.1"/>
    <property type="molecule type" value="Genomic_DNA"/>
</dbReference>
<feature type="region of interest" description="Disordered" evidence="1">
    <location>
        <begin position="1"/>
        <end position="40"/>
    </location>
</feature>
<dbReference type="AlphaFoldDB" id="A0A2P6N4R2"/>
<accession>A0A2P6N4R2</accession>
<feature type="compositionally biased region" description="Basic and acidic residues" evidence="1">
    <location>
        <begin position="1"/>
        <end position="18"/>
    </location>
</feature>
<evidence type="ECO:0000313" key="2">
    <source>
        <dbReference type="EMBL" id="PRP78403.1"/>
    </source>
</evidence>
<gene>
    <name evidence="3" type="ORF">PROFUN_13225</name>
    <name evidence="2" type="ORF">PROFUN_14203</name>
</gene>
<dbReference type="OrthoDB" id="2118965at2759"/>
<organism evidence="3 4">
    <name type="scientific">Planoprotostelium fungivorum</name>
    <dbReference type="NCBI Taxonomy" id="1890364"/>
    <lineage>
        <taxon>Eukaryota</taxon>
        <taxon>Amoebozoa</taxon>
        <taxon>Evosea</taxon>
        <taxon>Variosea</taxon>
        <taxon>Cavosteliida</taxon>
        <taxon>Cavosteliaceae</taxon>
        <taxon>Planoprotostelium</taxon>
    </lineage>
</organism>
<comment type="caution">
    <text evidence="3">The sequence shown here is derived from an EMBL/GenBank/DDBJ whole genome shotgun (WGS) entry which is preliminary data.</text>
</comment>
<evidence type="ECO:0000313" key="3">
    <source>
        <dbReference type="EMBL" id="PRP78931.1"/>
    </source>
</evidence>
<dbReference type="EMBL" id="MDYQ01000226">
    <property type="protein sequence ID" value="PRP78403.1"/>
    <property type="molecule type" value="Genomic_DNA"/>
</dbReference>
<reference evidence="3 4" key="1">
    <citation type="journal article" date="2018" name="Genome Biol. Evol.">
        <title>Multiple Roots of Fruiting Body Formation in Amoebozoa.</title>
        <authorList>
            <person name="Hillmann F."/>
            <person name="Forbes G."/>
            <person name="Novohradska S."/>
            <person name="Ferling I."/>
            <person name="Riege K."/>
            <person name="Groth M."/>
            <person name="Westermann M."/>
            <person name="Marz M."/>
            <person name="Spaller T."/>
            <person name="Winckler T."/>
            <person name="Schaap P."/>
            <person name="Glockner G."/>
        </authorList>
    </citation>
    <scope>NUCLEOTIDE SEQUENCE [LARGE SCALE GENOMIC DNA]</scope>
    <source>
        <strain evidence="3 4">Jena</strain>
    </source>
</reference>
<keyword evidence="4" id="KW-1185">Reference proteome</keyword>
<evidence type="ECO:0000256" key="1">
    <source>
        <dbReference type="SAM" id="MobiDB-lite"/>
    </source>
</evidence>
<sequence length="310" mass="34429">MPIRDKIKSVLHRDDHGKSGSKRHSREAAYSAPLSSQNVVPPTAAPVYSNGASFAEPFDGISAEQNIKPIQTIEHHEGLSGIEATQSISRQSPVVTETIVETVDVTSPIAREVVTSTAESDTLSVEPVSLERVEKPLVVHEHIHPVEKQEVQPVIFREREQLEVKQITQQLHETEIKPTVIQSRELPAQVRPAIVENSAPIPEQIILPSVEVEETQKSLSINEPIINETVKRTVIEEIQPVLERDVIQPTLIHQTLPIYEKVVDATVVYKSELPVRELGPVGHLDSSYGMFLRGPVMVEEQAFLPGKNIQ</sequence>
<evidence type="ECO:0000313" key="4">
    <source>
        <dbReference type="Proteomes" id="UP000241769"/>
    </source>
</evidence>
<proteinExistence type="predicted"/>